<dbReference type="EMBL" id="CAJPVJ010023635">
    <property type="protein sequence ID" value="CAG2178559.1"/>
    <property type="molecule type" value="Genomic_DNA"/>
</dbReference>
<sequence length="99" mass="11218">MYDVYAKHENIVDYVRIGVFAPNADKRFGLLFATNQTPNKLQSKRLFGTHWTRNALTGHLLAAHPAHYWPPIGTIAAFNAIDRLIQWLIAANGYHFGVL</sequence>
<reference evidence="1" key="1">
    <citation type="submission" date="2020-11" db="EMBL/GenBank/DDBJ databases">
        <authorList>
            <person name="Tran Van P."/>
        </authorList>
    </citation>
    <scope>NUCLEOTIDE SEQUENCE</scope>
</reference>
<organism evidence="1">
    <name type="scientific">Oppiella nova</name>
    <dbReference type="NCBI Taxonomy" id="334625"/>
    <lineage>
        <taxon>Eukaryota</taxon>
        <taxon>Metazoa</taxon>
        <taxon>Ecdysozoa</taxon>
        <taxon>Arthropoda</taxon>
        <taxon>Chelicerata</taxon>
        <taxon>Arachnida</taxon>
        <taxon>Acari</taxon>
        <taxon>Acariformes</taxon>
        <taxon>Sarcoptiformes</taxon>
        <taxon>Oribatida</taxon>
        <taxon>Brachypylina</taxon>
        <taxon>Oppioidea</taxon>
        <taxon>Oppiidae</taxon>
        <taxon>Oppiella</taxon>
    </lineage>
</organism>
<dbReference type="EMBL" id="OC938460">
    <property type="protein sequence ID" value="CAD7661423.1"/>
    <property type="molecule type" value="Genomic_DNA"/>
</dbReference>
<dbReference type="Proteomes" id="UP000728032">
    <property type="component" value="Unassembled WGS sequence"/>
</dbReference>
<dbReference type="AlphaFoldDB" id="A0A7R9MJI5"/>
<evidence type="ECO:0000313" key="2">
    <source>
        <dbReference type="Proteomes" id="UP000728032"/>
    </source>
</evidence>
<accession>A0A7R9MJI5</accession>
<proteinExistence type="predicted"/>
<gene>
    <name evidence="1" type="ORF">ONB1V03_LOCUS17984</name>
</gene>
<protein>
    <submittedName>
        <fullName evidence="1">Uncharacterized protein</fullName>
    </submittedName>
</protein>
<name>A0A7R9MJI5_9ACAR</name>
<keyword evidence="2" id="KW-1185">Reference proteome</keyword>
<evidence type="ECO:0000313" key="1">
    <source>
        <dbReference type="EMBL" id="CAD7661423.1"/>
    </source>
</evidence>